<accession>A0ACB7ZYH9</accession>
<evidence type="ECO:0000313" key="1">
    <source>
        <dbReference type="EMBL" id="KAH7905937.1"/>
    </source>
</evidence>
<evidence type="ECO:0000313" key="2">
    <source>
        <dbReference type="Proteomes" id="UP000790377"/>
    </source>
</evidence>
<dbReference type="Proteomes" id="UP000790377">
    <property type="component" value="Unassembled WGS sequence"/>
</dbReference>
<protein>
    <submittedName>
        <fullName evidence="1">WD40-repeat-containing domain protein</fullName>
    </submittedName>
</protein>
<organism evidence="1 2">
    <name type="scientific">Hygrophoropsis aurantiaca</name>
    <dbReference type="NCBI Taxonomy" id="72124"/>
    <lineage>
        <taxon>Eukaryota</taxon>
        <taxon>Fungi</taxon>
        <taxon>Dikarya</taxon>
        <taxon>Basidiomycota</taxon>
        <taxon>Agaricomycotina</taxon>
        <taxon>Agaricomycetes</taxon>
        <taxon>Agaricomycetidae</taxon>
        <taxon>Boletales</taxon>
        <taxon>Coniophorineae</taxon>
        <taxon>Hygrophoropsidaceae</taxon>
        <taxon>Hygrophoropsis</taxon>
    </lineage>
</organism>
<proteinExistence type="predicted"/>
<comment type="caution">
    <text evidence="1">The sequence shown here is derived from an EMBL/GenBank/DDBJ whole genome shotgun (WGS) entry which is preliminary data.</text>
</comment>
<dbReference type="EMBL" id="MU268097">
    <property type="protein sequence ID" value="KAH7905937.1"/>
    <property type="molecule type" value="Genomic_DNA"/>
</dbReference>
<keyword evidence="2" id="KW-1185">Reference proteome</keyword>
<sequence length="1743" mass="189438">MPPKDSRTTLGSKILGGLSRIHTSRPATPIQQPINSDAPAITGDALSGAKTTGGALTAAPQIGATVSYSPTGPVIATPAASAYSNITLSDIDRGGLPVTSVQHSIDSGASALTTYPKVTLSGESSFLDPCHPINSSAHALTDGILSRAQATEGALTAVPRTGARSGAPTDRVIDVSAATYSKVTISGIKLRGSGISKKIRKIYIKVNIGDTTHEGSTKGRLGDLFEWHHETFIFDIFEISPALCIDVHTSRTLLEFKRGYVGGITATLESLLSEGHQNAVITRKLMNGNVQGLDVELELSLAVEHSMTAVAPAALQQADNNVQDMVTVDPPAVLSGIGDSIDNITSIVQDMVTVDPPAVLSGIGDSIDNITSIVQVWDPLLQKVKFVTDILDNVAEIHPYVKMAWSILSVIPKSIIAQVNRDDAICTLLQSLHDMYQCITEVEPLKWDDEVSLVFVRKRLSKGIFSDTDGQIKSYNAKILDLKNSLQKKIIVKSGICVMHILEEVKNLASAVDLNDIPYAHGAKYQREKMCLPGTRKDIIDEICVWINNQGDSVPRAMFLAGVAGSGKSAIAHTVAQIFDNLQRLGSSFFFDQSKATIFHPGVLFSTIARDLADLDPAFNAKLVQAIEKRADRSTPSIAEQFEKFIIRPTSELHIVGPVVIVIDALDESGDQIHRKRMLSVLSEKISSLPCNFRILITGRPESDIVQRLCPSKNLVVQNIDQISSSSVLNNDISFFIENSLSSSSDTLNREWENKGWVKLMTEKSNGLFQWAFTACEFINNRKAGQTVDGQFRKILQSPNSKGFAGLDSLYKTILENSLVIDDEDSMRNFKAVMRTVLAACEPLPASILQKLQPNIQLDDVISYLGSVLTGVTIGINSDCQMTVRPLHISFRDFLLDAKRAGQFHINITDHQQFMGLKCLQIMKSGLKFNICRLEDSHIYNKDVKDLSKRIDESISKDLSYACKYWMDHLKETSSVAQGVEDEIQDFLDKYLLWWLEVMVLSEDTISIMKVLRQLNQWANESAIQSLSDDAIQFVDVFGEAFTQCLPHLYLSALSLAPAESDAQEGQLLSWPSLRKAMQSSSGVETVAFSPDGKQIVSGSWGGIIHIWNAQTGSAVMKLSAGETNHTTSVAFSLDSKRLVSGSGNIIHIWDVGTGISVIKPLTGHTNVVTSVAFSPDGKQVVSGSNDKTICIWDAHTGSLMMDPITGHTHWVTSVAFSLDGKQVVSGSNDMTVRIWDAHTGSSVIGPLTGHIGNVTSVTFSPDGKQVVSGSDDRTIRIWNAHIGGYVMKFLARHHRGTVTSVAFSLDGKQLVSGSADSTIRIWDVYTGNLIMSPLTGHTSRVNSVAFSPDGKQVVSGSSEKTIRVWDVNAGSTIMDPLIGHATWVRSVAFSLDGTQIVSGSDDMTVRIWNAHTGNPIIEPLTGHTAWVTSVAFSPDGNQVVSGSLDQTVRIWDVHQSSPIVRILLGHTKWVMSVAFSPDGKKVVSGAWDKTIRIWDAHTGNPAMNPLKGHEHNISSVAFSPDSKKIVSGSWDMTIGIWDAHTGRPMIKPIAGHDHFVTSVAISPDGKQVASGSYNGVIHIWDTLTGSPVIKPLIFHTKTVSSVAFSPDSKKLVSGSEDKIICIWDLCTGSLMMEPLTVHTHDVTSVAFSPNGNQVVSGSRGEAICITEPLKNSQNSGMNWTFDIHTGWISTLDHELLCWIPPSKRNTAIYYPHTQLIIPPSSSIKLEFGQAHGKSWQKCRTQV</sequence>
<name>A0ACB7ZYH9_9AGAM</name>
<gene>
    <name evidence="1" type="ORF">BJ138DRAFT_1118032</name>
</gene>
<reference evidence="1" key="1">
    <citation type="journal article" date="2021" name="New Phytol.">
        <title>Evolutionary innovations through gain and loss of genes in the ectomycorrhizal Boletales.</title>
        <authorList>
            <person name="Wu G."/>
            <person name="Miyauchi S."/>
            <person name="Morin E."/>
            <person name="Kuo A."/>
            <person name="Drula E."/>
            <person name="Varga T."/>
            <person name="Kohler A."/>
            <person name="Feng B."/>
            <person name="Cao Y."/>
            <person name="Lipzen A."/>
            <person name="Daum C."/>
            <person name="Hundley H."/>
            <person name="Pangilinan J."/>
            <person name="Johnson J."/>
            <person name="Barry K."/>
            <person name="LaButti K."/>
            <person name="Ng V."/>
            <person name="Ahrendt S."/>
            <person name="Min B."/>
            <person name="Choi I.G."/>
            <person name="Park H."/>
            <person name="Plett J.M."/>
            <person name="Magnuson J."/>
            <person name="Spatafora J.W."/>
            <person name="Nagy L.G."/>
            <person name="Henrissat B."/>
            <person name="Grigoriev I.V."/>
            <person name="Yang Z.L."/>
            <person name="Xu J."/>
            <person name="Martin F.M."/>
        </authorList>
    </citation>
    <scope>NUCLEOTIDE SEQUENCE</scope>
    <source>
        <strain evidence="1">ATCC 28755</strain>
    </source>
</reference>